<dbReference type="InterPro" id="IPR003339">
    <property type="entry name" value="ABC/ECF_trnsptr_transmembrane"/>
</dbReference>
<keyword evidence="4 5" id="KW-0472">Membrane</keyword>
<evidence type="ECO:0000313" key="7">
    <source>
        <dbReference type="Proteomes" id="UP000075670"/>
    </source>
</evidence>
<dbReference type="RefSeq" id="WP_062280774.1">
    <property type="nucleotide sequence ID" value="NZ_LTBC01000001.1"/>
</dbReference>
<gene>
    <name evidence="6" type="primary">ecfT_2</name>
    <name evidence="6" type="ORF">MOMUL_03650</name>
</gene>
<comment type="caution">
    <text evidence="6">The sequence shown here is derived from an EMBL/GenBank/DDBJ whole genome shotgun (WGS) entry which is preliminary data.</text>
</comment>
<keyword evidence="3 5" id="KW-1133">Transmembrane helix</keyword>
<dbReference type="PANTHER" id="PTHR33514">
    <property type="entry name" value="PROTEIN ABCI12, CHLOROPLASTIC"/>
    <property type="match status" value="1"/>
</dbReference>
<proteinExistence type="predicted"/>
<name>A0A151B157_9FIRM</name>
<keyword evidence="7" id="KW-1185">Reference proteome</keyword>
<dbReference type="CDD" id="cd16914">
    <property type="entry name" value="EcfT"/>
    <property type="match status" value="1"/>
</dbReference>
<feature type="transmembrane region" description="Helical" evidence="5">
    <location>
        <begin position="106"/>
        <end position="127"/>
    </location>
</feature>
<dbReference type="PATRIC" id="fig|1122241.3.peg.393"/>
<dbReference type="EMBL" id="LTBC01000001">
    <property type="protein sequence ID" value="KYH33659.1"/>
    <property type="molecule type" value="Genomic_DNA"/>
</dbReference>
<feature type="transmembrane region" description="Helical" evidence="5">
    <location>
        <begin position="27"/>
        <end position="60"/>
    </location>
</feature>
<protein>
    <submittedName>
        <fullName evidence="6">Energy-coupling factor transporter transmembrane protein EcfT</fullName>
    </submittedName>
</protein>
<keyword evidence="2 5" id="KW-0812">Transmembrane</keyword>
<feature type="transmembrane region" description="Helical" evidence="5">
    <location>
        <begin position="237"/>
        <end position="256"/>
    </location>
</feature>
<comment type="subcellular location">
    <subcellularLocation>
        <location evidence="1">Membrane</location>
        <topology evidence="1">Multi-pass membrane protein</topology>
    </subcellularLocation>
</comment>
<dbReference type="AlphaFoldDB" id="A0A151B157"/>
<organism evidence="6 7">
    <name type="scientific">Moorella mulderi DSM 14980</name>
    <dbReference type="NCBI Taxonomy" id="1122241"/>
    <lineage>
        <taxon>Bacteria</taxon>
        <taxon>Bacillati</taxon>
        <taxon>Bacillota</taxon>
        <taxon>Clostridia</taxon>
        <taxon>Neomoorellales</taxon>
        <taxon>Neomoorellaceae</taxon>
        <taxon>Neomoorella</taxon>
    </lineage>
</organism>
<dbReference type="GO" id="GO:0005886">
    <property type="term" value="C:plasma membrane"/>
    <property type="evidence" value="ECO:0007669"/>
    <property type="project" value="UniProtKB-ARBA"/>
</dbReference>
<evidence type="ECO:0000256" key="1">
    <source>
        <dbReference type="ARBA" id="ARBA00004141"/>
    </source>
</evidence>
<dbReference type="PANTHER" id="PTHR33514:SF13">
    <property type="entry name" value="PROTEIN ABCI12, CHLOROPLASTIC"/>
    <property type="match status" value="1"/>
</dbReference>
<evidence type="ECO:0000256" key="4">
    <source>
        <dbReference type="ARBA" id="ARBA00023136"/>
    </source>
</evidence>
<reference evidence="6 7" key="1">
    <citation type="submission" date="2016-02" db="EMBL/GenBank/DDBJ databases">
        <title>Genome sequence of Moorella mulderi DSM 14980.</title>
        <authorList>
            <person name="Poehlein A."/>
            <person name="Daniel R."/>
        </authorList>
    </citation>
    <scope>NUCLEOTIDE SEQUENCE [LARGE SCALE GENOMIC DNA]</scope>
    <source>
        <strain evidence="6 7">DSM 14980</strain>
    </source>
</reference>
<sequence>MLIELGQYIPGTSSIHHLDPRSKLLGLLLYGIALLAAPTGMAASLTGATILPVIILAGLAPAFIWRQLRPLIVFLLIIFIFQVAFTPGEVMAAVGPVRITREGLNYGLLALARVFFLVLAAAVLMATTDPLALADGLERLLRPGQRLGLPAGELALMLTLALRFVPTLLEEAERIMRAQVARGATFQGNQIKNLMPLVIPLFVSAFRRAEGLAEAMEARAYRGGQGRTRMRELHFRAADYIFLLLAGLLAAGSAYYRLRFGS</sequence>
<evidence type="ECO:0000256" key="5">
    <source>
        <dbReference type="SAM" id="Phobius"/>
    </source>
</evidence>
<evidence type="ECO:0000256" key="2">
    <source>
        <dbReference type="ARBA" id="ARBA00022692"/>
    </source>
</evidence>
<evidence type="ECO:0000256" key="3">
    <source>
        <dbReference type="ARBA" id="ARBA00022989"/>
    </source>
</evidence>
<evidence type="ECO:0000313" key="6">
    <source>
        <dbReference type="EMBL" id="KYH33659.1"/>
    </source>
</evidence>
<accession>A0A151B157</accession>
<feature type="transmembrane region" description="Helical" evidence="5">
    <location>
        <begin position="72"/>
        <end position="94"/>
    </location>
</feature>
<dbReference type="Proteomes" id="UP000075670">
    <property type="component" value="Unassembled WGS sequence"/>
</dbReference>
<dbReference type="OrthoDB" id="8075495at2"/>
<dbReference type="Pfam" id="PF02361">
    <property type="entry name" value="CbiQ"/>
    <property type="match status" value="1"/>
</dbReference>